<evidence type="ECO:0000259" key="1">
    <source>
        <dbReference type="Pfam" id="PF13672"/>
    </source>
</evidence>
<evidence type="ECO:0000313" key="2">
    <source>
        <dbReference type="EMBL" id="TCO44688.1"/>
    </source>
</evidence>
<comment type="caution">
    <text evidence="2">The sequence shown here is derived from an EMBL/GenBank/DDBJ whole genome shotgun (WGS) entry which is preliminary data.</text>
</comment>
<dbReference type="OrthoDB" id="5380902at2"/>
<dbReference type="EMBL" id="SLWS01000023">
    <property type="protein sequence ID" value="TCO44688.1"/>
    <property type="molecule type" value="Genomic_DNA"/>
</dbReference>
<keyword evidence="3" id="KW-1185">Reference proteome</keyword>
<dbReference type="Proteomes" id="UP000295680">
    <property type="component" value="Unassembled WGS sequence"/>
</dbReference>
<dbReference type="SUPFAM" id="SSF81606">
    <property type="entry name" value="PP2C-like"/>
    <property type="match status" value="1"/>
</dbReference>
<dbReference type="Gene3D" id="3.60.40.10">
    <property type="entry name" value="PPM-type phosphatase domain"/>
    <property type="match status" value="1"/>
</dbReference>
<dbReference type="AlphaFoldDB" id="A0A4R2ILC1"/>
<gene>
    <name evidence="2" type="ORF">EV192_1239</name>
</gene>
<dbReference type="InterPro" id="IPR036457">
    <property type="entry name" value="PPM-type-like_dom_sf"/>
</dbReference>
<dbReference type="InterPro" id="IPR001932">
    <property type="entry name" value="PPM-type_phosphatase-like_dom"/>
</dbReference>
<proteinExistence type="predicted"/>
<sequence length="268" mass="29068">MGAFVSILRVPKGGSTDEECEDFATVAPAESPSEWLDGPVTAAVSDGASESLLAGRWAELLSNTVREIVHGTPEVLTSADDFAAVMVEASTRWTKWLAEYVAHREANDRPIRWYEEPKLATGAYATLLAARFHSVAGSTHWQAAGLGDSCLFHIRGTELLRSFPLQSVAAFTSTPALARSRTQDVDLLVDHVTLTAGVADQGDQFILCTDALAAWLLLQVESDRAPWDSLMELTRAGDRNRFAEWIVAQRSTGGMRNDDVAVVHVDLG</sequence>
<name>A0A4R2ILC1_9PSEU</name>
<reference evidence="2 3" key="1">
    <citation type="submission" date="2019-03" db="EMBL/GenBank/DDBJ databases">
        <title>Genomic Encyclopedia of Type Strains, Phase IV (KMG-IV): sequencing the most valuable type-strain genomes for metagenomic binning, comparative biology and taxonomic classification.</title>
        <authorList>
            <person name="Goeker M."/>
        </authorList>
    </citation>
    <scope>NUCLEOTIDE SEQUENCE [LARGE SCALE GENOMIC DNA]</scope>
    <source>
        <strain evidence="2 3">DSM 45934</strain>
    </source>
</reference>
<feature type="domain" description="PPM-type phosphatase" evidence="1">
    <location>
        <begin position="37"/>
        <end position="245"/>
    </location>
</feature>
<organism evidence="2 3">
    <name type="scientific">Actinocrispum wychmicini</name>
    <dbReference type="NCBI Taxonomy" id="1213861"/>
    <lineage>
        <taxon>Bacteria</taxon>
        <taxon>Bacillati</taxon>
        <taxon>Actinomycetota</taxon>
        <taxon>Actinomycetes</taxon>
        <taxon>Pseudonocardiales</taxon>
        <taxon>Pseudonocardiaceae</taxon>
        <taxon>Actinocrispum</taxon>
    </lineage>
</organism>
<protein>
    <submittedName>
        <fullName evidence="2">Protein phosphatase 2C-like protein</fullName>
    </submittedName>
</protein>
<dbReference type="Pfam" id="PF13672">
    <property type="entry name" value="PP2C_2"/>
    <property type="match status" value="1"/>
</dbReference>
<accession>A0A4R2ILC1</accession>
<evidence type="ECO:0000313" key="3">
    <source>
        <dbReference type="Proteomes" id="UP000295680"/>
    </source>
</evidence>
<dbReference type="RefSeq" id="WP_132126330.1">
    <property type="nucleotide sequence ID" value="NZ_SLWS01000023.1"/>
</dbReference>